<sequence>MSILVSPQELKESIYHGDRFTLLGTHWQPKTGQSFIDFASQHIPTALFGDAGAAFVGLPGSRNGRNPLPDEDKLQAWIRSWGIEENRPVVIYDEGRGLFAGRAWWTLRWAGLTDVRILDGGLENWLEHGFQTLTGPGTIAVGSKFEVTVGQMPTATIDDVRAHDGVLIDTRSSNRFAGRRENLDLKAGHIPGAVNIPELLFHNDGVRTLKSPDEIRAVLTAAGLTRENTQDAIIYSGSGNHSALAIAAMENAGFTGLRHYVGGWSQWSADPANPVERGDRTTISE</sequence>
<dbReference type="AlphaFoldDB" id="A0A3M0GC39"/>
<dbReference type="PROSITE" id="PS50206">
    <property type="entry name" value="RHODANESE_3"/>
    <property type="match status" value="2"/>
</dbReference>
<evidence type="ECO:0000313" key="7">
    <source>
        <dbReference type="Proteomes" id="UP001518680"/>
    </source>
</evidence>
<evidence type="ECO:0000313" key="5">
    <source>
        <dbReference type="EMBL" id="RMB62671.1"/>
    </source>
</evidence>
<evidence type="ECO:0000256" key="2">
    <source>
        <dbReference type="ARBA" id="ARBA00022737"/>
    </source>
</evidence>
<dbReference type="InterPro" id="IPR045078">
    <property type="entry name" value="TST/MPST-like"/>
</dbReference>
<dbReference type="CDD" id="cd01449">
    <property type="entry name" value="TST_Repeat_2"/>
    <property type="match status" value="1"/>
</dbReference>
<keyword evidence="2" id="KW-0677">Repeat</keyword>
<dbReference type="GO" id="GO:0004792">
    <property type="term" value="F:thiosulfate-cyanide sulfurtransferase activity"/>
    <property type="evidence" value="ECO:0007669"/>
    <property type="project" value="TreeGrafter"/>
</dbReference>
<name>A0A3M0GC39_9CORY</name>
<reference evidence="4 7" key="2">
    <citation type="submission" date="2021-01" db="EMBL/GenBank/DDBJ databases">
        <title>Complete genome sequences of Corynebacterium macginleyi strains isolated from infectious keratitis.</title>
        <authorList>
            <person name="Sagerfors S."/>
            <person name="Poehlein A."/>
            <person name="Soderquist B."/>
            <person name="Bruggemann H."/>
        </authorList>
    </citation>
    <scope>NUCLEOTIDE SEQUENCE [LARGE SCALE GENOMIC DNA]</scope>
    <source>
        <strain evidence="4 7">12T220</strain>
    </source>
</reference>
<dbReference type="InterPro" id="IPR001763">
    <property type="entry name" value="Rhodanese-like_dom"/>
</dbReference>
<dbReference type="EMBL" id="REGC01000004">
    <property type="protein sequence ID" value="RMB62671.1"/>
    <property type="molecule type" value="Genomic_DNA"/>
</dbReference>
<dbReference type="SMART" id="SM00450">
    <property type="entry name" value="RHOD"/>
    <property type="match status" value="2"/>
</dbReference>
<evidence type="ECO:0000256" key="1">
    <source>
        <dbReference type="ARBA" id="ARBA00022679"/>
    </source>
</evidence>
<protein>
    <submittedName>
        <fullName evidence="5">Sulfurtransferase</fullName>
    </submittedName>
</protein>
<evidence type="ECO:0000313" key="6">
    <source>
        <dbReference type="Proteomes" id="UP000270649"/>
    </source>
</evidence>
<proteinExistence type="predicted"/>
<evidence type="ECO:0000259" key="3">
    <source>
        <dbReference type="PROSITE" id="PS50206"/>
    </source>
</evidence>
<dbReference type="PANTHER" id="PTHR11364:SF27">
    <property type="entry name" value="SULFURTRANSFERASE"/>
    <property type="match status" value="1"/>
</dbReference>
<feature type="domain" description="Rhodanese" evidence="3">
    <location>
        <begin position="27"/>
        <end position="134"/>
    </location>
</feature>
<dbReference type="RefSeq" id="WP_121927694.1">
    <property type="nucleotide sequence ID" value="NZ_JAACBT010000007.1"/>
</dbReference>
<dbReference type="Proteomes" id="UP001518680">
    <property type="component" value="Unassembled WGS sequence"/>
</dbReference>
<dbReference type="SUPFAM" id="SSF52821">
    <property type="entry name" value="Rhodanese/Cell cycle control phosphatase"/>
    <property type="match status" value="2"/>
</dbReference>
<dbReference type="InterPro" id="IPR036873">
    <property type="entry name" value="Rhodanese-like_dom_sf"/>
</dbReference>
<accession>A0A3M0GC39</accession>
<dbReference type="PANTHER" id="PTHR11364">
    <property type="entry name" value="THIOSULFATE SULFERTANSFERASE"/>
    <property type="match status" value="1"/>
</dbReference>
<keyword evidence="1 5" id="KW-0808">Transferase</keyword>
<feature type="domain" description="Rhodanese" evidence="3">
    <location>
        <begin position="161"/>
        <end position="276"/>
    </location>
</feature>
<dbReference type="Pfam" id="PF00581">
    <property type="entry name" value="Rhodanese"/>
    <property type="match status" value="2"/>
</dbReference>
<reference evidence="5 6" key="1">
    <citation type="submission" date="2018-10" db="EMBL/GenBank/DDBJ databases">
        <title>Corynebacterium macginleyi genome sequencing and assembly of the type strain and two clinical samples.</title>
        <authorList>
            <person name="Bernier A.-M."/>
            <person name="Bernard K."/>
        </authorList>
    </citation>
    <scope>NUCLEOTIDE SEQUENCE [LARGE SCALE GENOMIC DNA]</scope>
    <source>
        <strain evidence="5 6">NML 120205</strain>
    </source>
</reference>
<dbReference type="EMBL" id="JAACBX020000002">
    <property type="protein sequence ID" value="MBM0244302.1"/>
    <property type="molecule type" value="Genomic_DNA"/>
</dbReference>
<dbReference type="CDD" id="cd01448">
    <property type="entry name" value="TST_Repeat_1"/>
    <property type="match status" value="1"/>
</dbReference>
<evidence type="ECO:0000313" key="4">
    <source>
        <dbReference type="EMBL" id="MBM0244302.1"/>
    </source>
</evidence>
<dbReference type="Gene3D" id="3.40.250.10">
    <property type="entry name" value="Rhodanese-like domain"/>
    <property type="match status" value="2"/>
</dbReference>
<dbReference type="Proteomes" id="UP000270649">
    <property type="component" value="Unassembled WGS sequence"/>
</dbReference>
<comment type="caution">
    <text evidence="5">The sequence shown here is derived from an EMBL/GenBank/DDBJ whole genome shotgun (WGS) entry which is preliminary data.</text>
</comment>
<keyword evidence="7" id="KW-1185">Reference proteome</keyword>
<organism evidence="5 6">
    <name type="scientific">Corynebacterium macginleyi</name>
    <dbReference type="NCBI Taxonomy" id="38290"/>
    <lineage>
        <taxon>Bacteria</taxon>
        <taxon>Bacillati</taxon>
        <taxon>Actinomycetota</taxon>
        <taxon>Actinomycetes</taxon>
        <taxon>Mycobacteriales</taxon>
        <taxon>Corynebacteriaceae</taxon>
        <taxon>Corynebacterium</taxon>
    </lineage>
</organism>
<gene>
    <name evidence="5" type="ORF">D9543_05030</name>
    <name evidence="4" type="ORF">GWO63_008540</name>
</gene>